<evidence type="ECO:0000313" key="3">
    <source>
        <dbReference type="Proteomes" id="UP000494109"/>
    </source>
</evidence>
<protein>
    <submittedName>
        <fullName evidence="2">Uncharacterized protein</fullName>
    </submittedName>
</protein>
<evidence type="ECO:0000313" key="2">
    <source>
        <dbReference type="EMBL" id="VWD61073.1"/>
    </source>
</evidence>
<accession>A0A6P3BQY3</accession>
<dbReference type="EMBL" id="CABVQS010000040">
    <property type="protein sequence ID" value="VWD61073.1"/>
    <property type="molecule type" value="Genomic_DNA"/>
</dbReference>
<proteinExistence type="predicted"/>
<reference evidence="2 3" key="1">
    <citation type="submission" date="2019-09" db="EMBL/GenBank/DDBJ databases">
        <authorList>
            <person name="Depoorter E."/>
        </authorList>
    </citation>
    <scope>NUCLEOTIDE SEQUENCE [LARGE SCALE GENOMIC DNA]</scope>
    <source>
        <strain evidence="2">R-71033</strain>
    </source>
</reference>
<gene>
    <name evidence="2" type="ORF">BCO71033_06547</name>
</gene>
<evidence type="ECO:0000256" key="1">
    <source>
        <dbReference type="SAM" id="MobiDB-lite"/>
    </source>
</evidence>
<dbReference type="Proteomes" id="UP000494109">
    <property type="component" value="Unassembled WGS sequence"/>
</dbReference>
<organism evidence="2 3">
    <name type="scientific">Burkholderia contaminans</name>
    <dbReference type="NCBI Taxonomy" id="488447"/>
    <lineage>
        <taxon>Bacteria</taxon>
        <taxon>Pseudomonadati</taxon>
        <taxon>Pseudomonadota</taxon>
        <taxon>Betaproteobacteria</taxon>
        <taxon>Burkholderiales</taxon>
        <taxon>Burkholderiaceae</taxon>
        <taxon>Burkholderia</taxon>
        <taxon>Burkholderia cepacia complex</taxon>
    </lineage>
</organism>
<feature type="region of interest" description="Disordered" evidence="1">
    <location>
        <begin position="28"/>
        <end position="47"/>
    </location>
</feature>
<sequence length="112" mass="12542">MPVPDAAYGRVPQMVRAGHDRMNCTAGRPGCGPSWRQAKKGRPEKGVVDVERPVQSLSVHRDRRQNLYVAPTCANRPMYEYTDVSYPLWLSVPFAKIGSYGGVRLKRLSMPP</sequence>
<dbReference type="AlphaFoldDB" id="A0A6P3BQY3"/>
<name>A0A6P3BQY3_9BURK</name>